<reference evidence="1 2" key="1">
    <citation type="submission" date="2018-08" db="EMBL/GenBank/DDBJ databases">
        <title>Genome and evolution of the arbuscular mycorrhizal fungus Diversispora epigaea (formerly Glomus versiforme) and its bacterial endosymbionts.</title>
        <authorList>
            <person name="Sun X."/>
            <person name="Fei Z."/>
            <person name="Harrison M."/>
        </authorList>
    </citation>
    <scope>NUCLEOTIDE SEQUENCE [LARGE SCALE GENOMIC DNA]</scope>
    <source>
        <strain evidence="1 2">IT104</strain>
    </source>
</reference>
<comment type="caution">
    <text evidence="1">The sequence shown here is derived from an EMBL/GenBank/DDBJ whole genome shotgun (WGS) entry which is preliminary data.</text>
</comment>
<protein>
    <submittedName>
        <fullName evidence="1">Uncharacterized protein</fullName>
    </submittedName>
</protein>
<sequence>MNSNCVVIKNFSKEIKFFEVLIASQNGEGDVEIYKQLLGVYTFDNYFESLYMIIFNTITFAYLNGSTINGPLSIAGYIATLLPNDIIIYIGELLPKGYSRSKYHSAVLTPDGRITFYGGMAKAHKVSLIVLNTTSFEWLNFLQKPLPSSS</sequence>
<proteinExistence type="predicted"/>
<gene>
    <name evidence="1" type="ORF">Glove_21g260</name>
</gene>
<evidence type="ECO:0000313" key="1">
    <source>
        <dbReference type="EMBL" id="RHZ88853.1"/>
    </source>
</evidence>
<dbReference type="OrthoDB" id="432528at2759"/>
<organism evidence="1 2">
    <name type="scientific">Diversispora epigaea</name>
    <dbReference type="NCBI Taxonomy" id="1348612"/>
    <lineage>
        <taxon>Eukaryota</taxon>
        <taxon>Fungi</taxon>
        <taxon>Fungi incertae sedis</taxon>
        <taxon>Mucoromycota</taxon>
        <taxon>Glomeromycotina</taxon>
        <taxon>Glomeromycetes</taxon>
        <taxon>Diversisporales</taxon>
        <taxon>Diversisporaceae</taxon>
        <taxon>Diversispora</taxon>
    </lineage>
</organism>
<dbReference type="AlphaFoldDB" id="A0A397JVE7"/>
<keyword evidence="2" id="KW-1185">Reference proteome</keyword>
<accession>A0A397JVE7</accession>
<evidence type="ECO:0000313" key="2">
    <source>
        <dbReference type="Proteomes" id="UP000266861"/>
    </source>
</evidence>
<dbReference type="EMBL" id="PQFF01000019">
    <property type="protein sequence ID" value="RHZ88853.1"/>
    <property type="molecule type" value="Genomic_DNA"/>
</dbReference>
<name>A0A397JVE7_9GLOM</name>
<dbReference type="Proteomes" id="UP000266861">
    <property type="component" value="Unassembled WGS sequence"/>
</dbReference>